<evidence type="ECO:0000256" key="12">
    <source>
        <dbReference type="SAM" id="MobiDB-lite"/>
    </source>
</evidence>
<dbReference type="InterPro" id="IPR013790">
    <property type="entry name" value="Dwarfin"/>
</dbReference>
<dbReference type="PROSITE" id="PS51075">
    <property type="entry name" value="MH1"/>
    <property type="match status" value="1"/>
</dbReference>
<keyword evidence="9" id="KW-0804">Transcription</keyword>
<dbReference type="Proteomes" id="UP000683360">
    <property type="component" value="Unassembled WGS sequence"/>
</dbReference>
<feature type="region of interest" description="Disordered" evidence="12">
    <location>
        <begin position="161"/>
        <end position="271"/>
    </location>
</feature>
<accession>A0A8S3QT93</accession>
<dbReference type="PANTHER" id="PTHR13703">
    <property type="entry name" value="SMAD"/>
    <property type="match status" value="1"/>
</dbReference>
<dbReference type="OrthoDB" id="5875866at2759"/>
<dbReference type="GO" id="GO:0071144">
    <property type="term" value="C:heteromeric SMAD protein complex"/>
    <property type="evidence" value="ECO:0007669"/>
    <property type="project" value="TreeGrafter"/>
</dbReference>
<dbReference type="Gene3D" id="3.90.520.10">
    <property type="entry name" value="SMAD MH1 domain"/>
    <property type="match status" value="1"/>
</dbReference>
<dbReference type="GO" id="GO:0070411">
    <property type="term" value="F:I-SMAD binding"/>
    <property type="evidence" value="ECO:0007669"/>
    <property type="project" value="TreeGrafter"/>
</dbReference>
<evidence type="ECO:0000256" key="2">
    <source>
        <dbReference type="ARBA" id="ARBA00004496"/>
    </source>
</evidence>
<evidence type="ECO:0000256" key="11">
    <source>
        <dbReference type="SAM" id="Coils"/>
    </source>
</evidence>
<keyword evidence="11" id="KW-0175">Coiled coil</keyword>
<keyword evidence="5" id="KW-0479">Metal-binding</keyword>
<dbReference type="FunFam" id="3.90.520.10:FF:000002">
    <property type="entry name" value="Mothers against decapentaplegic homolog"/>
    <property type="match status" value="1"/>
</dbReference>
<evidence type="ECO:0000256" key="9">
    <source>
        <dbReference type="ARBA" id="ARBA00023163"/>
    </source>
</evidence>
<evidence type="ECO:0000256" key="10">
    <source>
        <dbReference type="ARBA" id="ARBA00023242"/>
    </source>
</evidence>
<dbReference type="InterPro" id="IPR003619">
    <property type="entry name" value="MAD_homology1_Dwarfin-type"/>
</dbReference>
<sequence length="816" mass="91309">MGSQAPTSADACLSIVHSLMCHRQGGESESFAKRAIESLVKKLKEKRDELDSLITAITTNGAHPSKCVTIQRTLDGRLQVAGRKGFPHVIYARIWRWPDLHKNELKHVKYCQYAFDLKQDSVCVNPYHYERVVSPGIDLSGLTIQHAAPPTRLVKDEYGSDIGMEGASSQHGQGSPTPQSTVQHQQLHQTQQLAGAGQAGPNPIHAMSPQPLSSPSPQSAASSISHAHGVPQSPLDCYGNQIPHVSQAQPALSPFPRTAPEGATWTGNNTATYTQNLEPQYWNNNHLQSQEMLTPLTNQPPQPEFTKTIFDPSVMGPRKPDYLSVLQNFSQYIQNSSVFYIWTTVMMDACVFCRVSLTNGEEITQLREKGCNTVNRTSQTRNDTIVTTPGQKVHQKCRRDYINANSIKKDMREKDVSITEPTRDLRSSTPDFEFQKNCLFCGCFAKFSESKRGIDVFPVRTTDFSNTLRNICKERNDEWSEIVLRRLNIAPSDLHAADAIYHQTCSVNFRTGKQIPVSKQANKEVKRTTPGRPKEDSSEKAFLQIVRQLEETQDELASVSDLVQAMEDICGDKAYSVVHMKKRLQTYFGSDIIITEVNGKPNIVTFRRTASSILNEFYRRPSSKSPEEEKLSMIETAAKLIKADIMSLKDSKAIIQASRPRTLIAPLQIALSVQMHHHFGSRFLLDTLNTLGFASSYTEVQRFELNAAAAAHDRTNTQFGNGTFVQYIADNVDHNLRTLDGHGTFHGMGMIAAVTPGFRLDKAVPRLSPTLKEVSDLAKINIEYYKMQSKQSLQAEFATMNYEPNMIDTTWKLDLL</sequence>
<keyword evidence="6" id="KW-0862">Zinc</keyword>
<keyword evidence="4" id="KW-0963">Cytoplasm</keyword>
<evidence type="ECO:0000259" key="13">
    <source>
        <dbReference type="PROSITE" id="PS51075"/>
    </source>
</evidence>
<dbReference type="CDD" id="cd10492">
    <property type="entry name" value="MH1_SMAD_4"/>
    <property type="match status" value="1"/>
</dbReference>
<feature type="compositionally biased region" description="Low complexity" evidence="12">
    <location>
        <begin position="183"/>
        <end position="200"/>
    </location>
</feature>
<evidence type="ECO:0000313" key="15">
    <source>
        <dbReference type="Proteomes" id="UP000683360"/>
    </source>
</evidence>
<keyword evidence="15" id="KW-1185">Reference proteome</keyword>
<dbReference type="InterPro" id="IPR013019">
    <property type="entry name" value="MAD_homology_MH1"/>
</dbReference>
<proteinExistence type="inferred from homology"/>
<feature type="compositionally biased region" description="Low complexity" evidence="12">
    <location>
        <begin position="208"/>
        <end position="225"/>
    </location>
</feature>
<dbReference type="GO" id="GO:0009653">
    <property type="term" value="P:anatomical structure morphogenesis"/>
    <property type="evidence" value="ECO:0007669"/>
    <property type="project" value="TreeGrafter"/>
</dbReference>
<feature type="compositionally biased region" description="Basic and acidic residues" evidence="12">
    <location>
        <begin position="521"/>
        <end position="538"/>
    </location>
</feature>
<keyword evidence="7" id="KW-0805">Transcription regulation</keyword>
<dbReference type="PANTHER" id="PTHR13703:SF45">
    <property type="entry name" value="MOTHERS AGAINST DECAPENTAPLEGIC HOMOLOG"/>
    <property type="match status" value="1"/>
</dbReference>
<comment type="subcellular location">
    <subcellularLocation>
        <location evidence="2">Cytoplasm</location>
    </subcellularLocation>
    <subcellularLocation>
        <location evidence="1">Nucleus</location>
    </subcellularLocation>
</comment>
<reference evidence="14" key="1">
    <citation type="submission" date="2021-03" db="EMBL/GenBank/DDBJ databases">
        <authorList>
            <person name="Bekaert M."/>
        </authorList>
    </citation>
    <scope>NUCLEOTIDE SEQUENCE</scope>
</reference>
<dbReference type="AlphaFoldDB" id="A0A8S3QT93"/>
<evidence type="ECO:0000256" key="6">
    <source>
        <dbReference type="ARBA" id="ARBA00022833"/>
    </source>
</evidence>
<dbReference type="GO" id="GO:0000981">
    <property type="term" value="F:DNA-binding transcription factor activity, RNA polymerase II-specific"/>
    <property type="evidence" value="ECO:0007669"/>
    <property type="project" value="TreeGrafter"/>
</dbReference>
<comment type="similarity">
    <text evidence="3">Belongs to the dwarfin/SMAD family.</text>
</comment>
<feature type="compositionally biased region" description="Polar residues" evidence="12">
    <location>
        <begin position="167"/>
        <end position="182"/>
    </location>
</feature>
<evidence type="ECO:0000256" key="7">
    <source>
        <dbReference type="ARBA" id="ARBA00023015"/>
    </source>
</evidence>
<feature type="domain" description="MH1" evidence="13">
    <location>
        <begin position="14"/>
        <end position="138"/>
    </location>
</feature>
<dbReference type="EMBL" id="CAJPWZ010000697">
    <property type="protein sequence ID" value="CAG2198760.1"/>
    <property type="molecule type" value="Genomic_DNA"/>
</dbReference>
<evidence type="ECO:0000256" key="3">
    <source>
        <dbReference type="ARBA" id="ARBA00005545"/>
    </source>
</evidence>
<dbReference type="GO" id="GO:0030154">
    <property type="term" value="P:cell differentiation"/>
    <property type="evidence" value="ECO:0007669"/>
    <property type="project" value="TreeGrafter"/>
</dbReference>
<dbReference type="GO" id="GO:0005737">
    <property type="term" value="C:cytoplasm"/>
    <property type="evidence" value="ECO:0007669"/>
    <property type="project" value="UniProtKB-SubCell"/>
</dbReference>
<dbReference type="GO" id="GO:0046872">
    <property type="term" value="F:metal ion binding"/>
    <property type="evidence" value="ECO:0007669"/>
    <property type="project" value="UniProtKB-KW"/>
</dbReference>
<evidence type="ECO:0000256" key="1">
    <source>
        <dbReference type="ARBA" id="ARBA00004123"/>
    </source>
</evidence>
<dbReference type="SMART" id="SM00523">
    <property type="entry name" value="DWA"/>
    <property type="match status" value="1"/>
</dbReference>
<name>A0A8S3QT93_MYTED</name>
<keyword evidence="10" id="KW-0539">Nucleus</keyword>
<dbReference type="Pfam" id="PF03165">
    <property type="entry name" value="MH1"/>
    <property type="match status" value="1"/>
</dbReference>
<organism evidence="14 15">
    <name type="scientific">Mytilus edulis</name>
    <name type="common">Blue mussel</name>
    <dbReference type="NCBI Taxonomy" id="6550"/>
    <lineage>
        <taxon>Eukaryota</taxon>
        <taxon>Metazoa</taxon>
        <taxon>Spiralia</taxon>
        <taxon>Lophotrochozoa</taxon>
        <taxon>Mollusca</taxon>
        <taxon>Bivalvia</taxon>
        <taxon>Autobranchia</taxon>
        <taxon>Pteriomorphia</taxon>
        <taxon>Mytilida</taxon>
        <taxon>Mytiloidea</taxon>
        <taxon>Mytilidae</taxon>
        <taxon>Mytilinae</taxon>
        <taxon>Mytilus</taxon>
    </lineage>
</organism>
<dbReference type="InterPro" id="IPR036578">
    <property type="entry name" value="SMAD_MH1_sf"/>
</dbReference>
<dbReference type="GO" id="GO:0030509">
    <property type="term" value="P:BMP signaling pathway"/>
    <property type="evidence" value="ECO:0007669"/>
    <property type="project" value="TreeGrafter"/>
</dbReference>
<evidence type="ECO:0000256" key="5">
    <source>
        <dbReference type="ARBA" id="ARBA00022723"/>
    </source>
</evidence>
<protein>
    <submittedName>
        <fullName evidence="14">SMAD4</fullName>
    </submittedName>
</protein>
<dbReference type="GO" id="GO:0060395">
    <property type="term" value="P:SMAD protein signal transduction"/>
    <property type="evidence" value="ECO:0007669"/>
    <property type="project" value="TreeGrafter"/>
</dbReference>
<comment type="caution">
    <text evidence="14">The sequence shown here is derived from an EMBL/GenBank/DDBJ whole genome shotgun (WGS) entry which is preliminary data.</text>
</comment>
<feature type="coiled-coil region" evidence="11">
    <location>
        <begin position="33"/>
        <end position="60"/>
    </location>
</feature>
<keyword evidence="8" id="KW-0238">DNA-binding</keyword>
<feature type="region of interest" description="Disordered" evidence="12">
    <location>
        <begin position="519"/>
        <end position="538"/>
    </location>
</feature>
<dbReference type="GO" id="GO:0000978">
    <property type="term" value="F:RNA polymerase II cis-regulatory region sequence-specific DNA binding"/>
    <property type="evidence" value="ECO:0007669"/>
    <property type="project" value="TreeGrafter"/>
</dbReference>
<gene>
    <name evidence="14" type="ORF">MEDL_13481</name>
</gene>
<evidence type="ECO:0000256" key="8">
    <source>
        <dbReference type="ARBA" id="ARBA00023125"/>
    </source>
</evidence>
<evidence type="ECO:0000313" key="14">
    <source>
        <dbReference type="EMBL" id="CAG2198760.1"/>
    </source>
</evidence>
<evidence type="ECO:0000256" key="4">
    <source>
        <dbReference type="ARBA" id="ARBA00022490"/>
    </source>
</evidence>
<dbReference type="SUPFAM" id="SSF56366">
    <property type="entry name" value="SMAD MH1 domain"/>
    <property type="match status" value="1"/>
</dbReference>